<organism evidence="3 4">
    <name type="scientific">Pseudogemmobacter lacusdianii</name>
    <dbReference type="NCBI Taxonomy" id="3069608"/>
    <lineage>
        <taxon>Bacteria</taxon>
        <taxon>Pseudomonadati</taxon>
        <taxon>Pseudomonadota</taxon>
        <taxon>Alphaproteobacteria</taxon>
        <taxon>Rhodobacterales</taxon>
        <taxon>Paracoccaceae</taxon>
        <taxon>Pseudogemmobacter</taxon>
    </lineage>
</organism>
<sequence length="445" mass="48211">MSSQSWIDTSMKGVAWTRSSREKRISRASLSSDADADLVVVGGGFLGLTAALSAASNGLSVILVESGIVGVGASGRNGGFVVPHFPGAVRPQTVEQKLGAKKGQALNGLVAEGPNHIAAMNQRYGIQSDYEQNGWLQPAHSELSLTKVRAVYEDWKAFGARVDWLDAGQVKDELGAAGYIGAWKNADGAIVNPLAQCLGLARAAEAEGALIYENTRVENIHQADGQKAQVTCKTASGTRRITAKQVLVATNAYTDPLGLPGQNKSIMSVRLFHCATAPMSREERKTILPNNNCFTDLRRSGGFGRFDAEGRFFGAGAVSVALGQQHGERHARKRMKTLFPQLRNNPLKWEDYWEGYCALTNDSLPLIMQMRPNVFSVIGFSTRGVNLAQNIGLLMGEFFAEKRQLSDVPLELVAGPKPIFMSGFKTAVGRQIFPLYQLKDRLKLT</sequence>
<comment type="caution">
    <text evidence="3">The sequence shown here is derived from an EMBL/GenBank/DDBJ whole genome shotgun (WGS) entry which is preliminary data.</text>
</comment>
<reference evidence="3 4" key="1">
    <citation type="submission" date="2023-08" db="EMBL/GenBank/DDBJ databases">
        <title>Characterization of two Paracoccaceae strains isolated from Phycosphere and proposal of Xinfangfangia lacusdiani sp. nov.</title>
        <authorList>
            <person name="Deng Y."/>
            <person name="Zhang Y.Q."/>
        </authorList>
    </citation>
    <scope>NUCLEOTIDE SEQUENCE [LARGE SCALE GENOMIC DNA]</scope>
    <source>
        <strain evidence="3 4">CPCC 101601</strain>
    </source>
</reference>
<dbReference type="PANTHER" id="PTHR13847">
    <property type="entry name" value="SARCOSINE DEHYDROGENASE-RELATED"/>
    <property type="match status" value="1"/>
</dbReference>
<dbReference type="RefSeq" id="WP_306681819.1">
    <property type="nucleotide sequence ID" value="NZ_JAVDBT010000023.1"/>
</dbReference>
<dbReference type="SUPFAM" id="SSF51905">
    <property type="entry name" value="FAD/NAD(P)-binding domain"/>
    <property type="match status" value="1"/>
</dbReference>
<keyword evidence="1 3" id="KW-0560">Oxidoreductase</keyword>
<proteinExistence type="predicted"/>
<accession>A0ABU0W264</accession>
<dbReference type="EC" id="1.-.-.-" evidence="3"/>
<dbReference type="GO" id="GO:0016491">
    <property type="term" value="F:oxidoreductase activity"/>
    <property type="evidence" value="ECO:0007669"/>
    <property type="project" value="UniProtKB-KW"/>
</dbReference>
<evidence type="ECO:0000313" key="3">
    <source>
        <dbReference type="EMBL" id="MDQ2068112.1"/>
    </source>
</evidence>
<keyword evidence="4" id="KW-1185">Reference proteome</keyword>
<dbReference type="EMBL" id="JAVDBT010000023">
    <property type="protein sequence ID" value="MDQ2068112.1"/>
    <property type="molecule type" value="Genomic_DNA"/>
</dbReference>
<dbReference type="Gene3D" id="3.30.9.10">
    <property type="entry name" value="D-Amino Acid Oxidase, subunit A, domain 2"/>
    <property type="match status" value="1"/>
</dbReference>
<feature type="domain" description="FAD dependent oxidoreductase" evidence="2">
    <location>
        <begin position="37"/>
        <end position="396"/>
    </location>
</feature>
<gene>
    <name evidence="3" type="ORF">Q9295_17200</name>
</gene>
<dbReference type="PANTHER" id="PTHR13847:SF281">
    <property type="entry name" value="FAD DEPENDENT OXIDOREDUCTASE DOMAIN-CONTAINING PROTEIN"/>
    <property type="match status" value="1"/>
</dbReference>
<evidence type="ECO:0000256" key="1">
    <source>
        <dbReference type="ARBA" id="ARBA00023002"/>
    </source>
</evidence>
<dbReference type="Proteomes" id="UP001239680">
    <property type="component" value="Unassembled WGS sequence"/>
</dbReference>
<protein>
    <submittedName>
        <fullName evidence="3">FAD-dependent oxidoreductase</fullName>
        <ecNumber evidence="3">1.-.-.-</ecNumber>
    </submittedName>
</protein>
<evidence type="ECO:0000313" key="4">
    <source>
        <dbReference type="Proteomes" id="UP001239680"/>
    </source>
</evidence>
<dbReference type="InterPro" id="IPR006076">
    <property type="entry name" value="FAD-dep_OxRdtase"/>
</dbReference>
<evidence type="ECO:0000259" key="2">
    <source>
        <dbReference type="Pfam" id="PF01266"/>
    </source>
</evidence>
<name>A0ABU0W264_9RHOB</name>
<dbReference type="InterPro" id="IPR036188">
    <property type="entry name" value="FAD/NAD-bd_sf"/>
</dbReference>
<dbReference type="Gene3D" id="3.50.50.60">
    <property type="entry name" value="FAD/NAD(P)-binding domain"/>
    <property type="match status" value="1"/>
</dbReference>
<dbReference type="Pfam" id="PF01266">
    <property type="entry name" value="DAO"/>
    <property type="match status" value="1"/>
</dbReference>